<accession>A0A238EZ91</accession>
<dbReference type="Proteomes" id="UP000198372">
    <property type="component" value="Unassembled WGS sequence"/>
</dbReference>
<proteinExistence type="predicted"/>
<gene>
    <name evidence="1" type="ORF">BQ2448_5808</name>
</gene>
<dbReference type="InterPro" id="IPR006461">
    <property type="entry name" value="PLAC_motif_containing"/>
</dbReference>
<sequence length="224" mass="24842">MSSEKQPTYNPSAQQYQGEGQQYVVNQPMGMAGMSVDPLNPLGLARDQQGKRKFNTTCCGTMSKSPGFCIAAWCVPCMTFGTNKTKYSALKANQVTTDDDRMFDDESFELRLKPSRMFVLSSRTNHSPTCCYYLLAPPGYVGGNCCAFYMMQCIGLGCILDLMLRGDLRERAGIEGSGCGDCMMSCFCLPCSQTQQHLEIVEEERVRMAQLPPGIVKQTFLDPF</sequence>
<dbReference type="EMBL" id="FMSP01000001">
    <property type="protein sequence ID" value="SCV67162.1"/>
    <property type="molecule type" value="Genomic_DNA"/>
</dbReference>
<protein>
    <submittedName>
        <fullName evidence="1">BQ2448_5808 protein</fullName>
    </submittedName>
</protein>
<dbReference type="AlphaFoldDB" id="A0A238EZ91"/>
<name>A0A238EZ91_9BASI</name>
<reference evidence="2" key="1">
    <citation type="submission" date="2016-09" db="EMBL/GenBank/DDBJ databases">
        <authorList>
            <person name="Jeantristanb JTB J.-T."/>
            <person name="Ricardo R."/>
        </authorList>
    </citation>
    <scope>NUCLEOTIDE SEQUENCE [LARGE SCALE GENOMIC DNA]</scope>
</reference>
<dbReference type="OrthoDB" id="1045822at2759"/>
<organism evidence="1 2">
    <name type="scientific">Microbotryum intermedium</name>
    <dbReference type="NCBI Taxonomy" id="269621"/>
    <lineage>
        <taxon>Eukaryota</taxon>
        <taxon>Fungi</taxon>
        <taxon>Dikarya</taxon>
        <taxon>Basidiomycota</taxon>
        <taxon>Pucciniomycotina</taxon>
        <taxon>Microbotryomycetes</taxon>
        <taxon>Microbotryales</taxon>
        <taxon>Microbotryaceae</taxon>
        <taxon>Microbotryum</taxon>
    </lineage>
</organism>
<dbReference type="Pfam" id="PF04749">
    <property type="entry name" value="PLAC8"/>
    <property type="match status" value="1"/>
</dbReference>
<evidence type="ECO:0000313" key="2">
    <source>
        <dbReference type="Proteomes" id="UP000198372"/>
    </source>
</evidence>
<evidence type="ECO:0000313" key="1">
    <source>
        <dbReference type="EMBL" id="SCV67162.1"/>
    </source>
</evidence>
<dbReference type="STRING" id="269621.A0A238EZ91"/>
<keyword evidence="2" id="KW-1185">Reference proteome</keyword>